<reference evidence="1" key="1">
    <citation type="submission" date="2020-06" db="EMBL/GenBank/DDBJ databases">
        <authorList>
            <person name="Li T."/>
            <person name="Hu X."/>
            <person name="Zhang T."/>
            <person name="Song X."/>
            <person name="Zhang H."/>
            <person name="Dai N."/>
            <person name="Sheng W."/>
            <person name="Hou X."/>
            <person name="Wei L."/>
        </authorList>
    </citation>
    <scope>NUCLEOTIDE SEQUENCE</scope>
    <source>
        <strain evidence="1">G02</strain>
        <tissue evidence="1">Leaf</tissue>
    </source>
</reference>
<evidence type="ECO:0000313" key="1">
    <source>
        <dbReference type="EMBL" id="KAL0303008.1"/>
    </source>
</evidence>
<dbReference type="AlphaFoldDB" id="A0AAW2KB10"/>
<dbReference type="Gene3D" id="3.80.10.10">
    <property type="entry name" value="Ribonuclease Inhibitor"/>
    <property type="match status" value="1"/>
</dbReference>
<dbReference type="InterPro" id="IPR032675">
    <property type="entry name" value="LRR_dom_sf"/>
</dbReference>
<reference evidence="1" key="2">
    <citation type="journal article" date="2024" name="Plant">
        <title>Genomic evolution and insights into agronomic trait innovations of Sesamum species.</title>
        <authorList>
            <person name="Miao H."/>
            <person name="Wang L."/>
            <person name="Qu L."/>
            <person name="Liu H."/>
            <person name="Sun Y."/>
            <person name="Le M."/>
            <person name="Wang Q."/>
            <person name="Wei S."/>
            <person name="Zheng Y."/>
            <person name="Lin W."/>
            <person name="Duan Y."/>
            <person name="Cao H."/>
            <person name="Xiong S."/>
            <person name="Wang X."/>
            <person name="Wei L."/>
            <person name="Li C."/>
            <person name="Ma Q."/>
            <person name="Ju M."/>
            <person name="Zhao R."/>
            <person name="Li G."/>
            <person name="Mu C."/>
            <person name="Tian Q."/>
            <person name="Mei H."/>
            <person name="Zhang T."/>
            <person name="Gao T."/>
            <person name="Zhang H."/>
        </authorList>
    </citation>
    <scope>NUCLEOTIDE SEQUENCE</scope>
    <source>
        <strain evidence="1">G02</strain>
    </source>
</reference>
<dbReference type="SUPFAM" id="SSF52047">
    <property type="entry name" value="RNI-like"/>
    <property type="match status" value="1"/>
</dbReference>
<accession>A0AAW2KB10</accession>
<protein>
    <submittedName>
        <fullName evidence="1">Disease resistance RPP8-like protein 3</fullName>
    </submittedName>
</protein>
<gene>
    <name evidence="1" type="ORF">Sradi_6168900</name>
</gene>
<dbReference type="EMBL" id="JACGWJ010000029">
    <property type="protein sequence ID" value="KAL0303008.1"/>
    <property type="molecule type" value="Genomic_DNA"/>
</dbReference>
<proteinExistence type="predicted"/>
<comment type="caution">
    <text evidence="1">The sequence shown here is derived from an EMBL/GenBank/DDBJ whole genome shotgun (WGS) entry which is preliminary data.</text>
</comment>
<name>A0AAW2KB10_SESRA</name>
<sequence>MENLISLRLNGYLGRNIESLDQLANLHRLTKLKIGLNVGELTSAGQKMVISRDGFPKLRALSLNGLKSLKNIQLEKGAMLELNRLEITGCPFLESFPEELRFMTNLKELKMETTPQFASKYSHIISNIPSVELILSDEELTEAKLTVA</sequence>
<organism evidence="1">
    <name type="scientific">Sesamum radiatum</name>
    <name type="common">Black benniseed</name>
    <dbReference type="NCBI Taxonomy" id="300843"/>
    <lineage>
        <taxon>Eukaryota</taxon>
        <taxon>Viridiplantae</taxon>
        <taxon>Streptophyta</taxon>
        <taxon>Embryophyta</taxon>
        <taxon>Tracheophyta</taxon>
        <taxon>Spermatophyta</taxon>
        <taxon>Magnoliopsida</taxon>
        <taxon>eudicotyledons</taxon>
        <taxon>Gunneridae</taxon>
        <taxon>Pentapetalae</taxon>
        <taxon>asterids</taxon>
        <taxon>lamiids</taxon>
        <taxon>Lamiales</taxon>
        <taxon>Pedaliaceae</taxon>
        <taxon>Sesamum</taxon>
    </lineage>
</organism>